<evidence type="ECO:0000313" key="3">
    <source>
        <dbReference type="EMBL" id="PAA72247.1"/>
    </source>
</evidence>
<keyword evidence="5" id="KW-1185">Reference proteome</keyword>
<name>A0A267F9I7_9PLAT</name>
<evidence type="ECO:0000313" key="2">
    <source>
        <dbReference type="EMBL" id="PAA69817.1"/>
    </source>
</evidence>
<evidence type="ECO:0000313" key="4">
    <source>
        <dbReference type="EMBL" id="PAA93273.1"/>
    </source>
</evidence>
<sequence length="70" mass="7892">MGLTNAPENIQISDCYTNGVVTNWGCNYFNEVAVIVLLVIFVGCLVSVCICLAYCSYFKIQAKRQKDDYR</sequence>
<keyword evidence="1" id="KW-0812">Transmembrane</keyword>
<dbReference type="EMBL" id="NIVC01001102">
    <property type="protein sequence ID" value="PAA72247.1"/>
    <property type="molecule type" value="Genomic_DNA"/>
</dbReference>
<dbReference type="Proteomes" id="UP000215902">
    <property type="component" value="Unassembled WGS sequence"/>
</dbReference>
<accession>A0A267F9I7</accession>
<reference evidence="2 5" key="1">
    <citation type="submission" date="2017-06" db="EMBL/GenBank/DDBJ databases">
        <title>A platform for efficient transgenesis in Macrostomum lignano, a flatworm model organism for stem cell research.</title>
        <authorList>
            <person name="Berezikov E."/>
        </authorList>
    </citation>
    <scope>NUCLEOTIDE SEQUENCE [LARGE SCALE GENOMIC DNA]</scope>
    <source>
        <strain evidence="2">DV1</strain>
        <tissue evidence="2">Whole organism</tissue>
    </source>
</reference>
<evidence type="ECO:0000256" key="1">
    <source>
        <dbReference type="SAM" id="Phobius"/>
    </source>
</evidence>
<dbReference type="EMBL" id="NIVC01000031">
    <property type="protein sequence ID" value="PAA93273.1"/>
    <property type="molecule type" value="Genomic_DNA"/>
</dbReference>
<evidence type="ECO:0000313" key="5">
    <source>
        <dbReference type="Proteomes" id="UP000215902"/>
    </source>
</evidence>
<keyword evidence="1" id="KW-0472">Membrane</keyword>
<feature type="transmembrane region" description="Helical" evidence="1">
    <location>
        <begin position="32"/>
        <end position="57"/>
    </location>
</feature>
<proteinExistence type="predicted"/>
<dbReference type="AlphaFoldDB" id="A0A267F9I7"/>
<gene>
    <name evidence="3" type="ORF">BOX15_Mlig016070g1</name>
    <name evidence="2" type="ORF">BOX15_Mlig016070g2</name>
    <name evidence="4" type="ORF">BOX15_Mlig031375g1</name>
</gene>
<dbReference type="EMBL" id="NIVC01001287">
    <property type="protein sequence ID" value="PAA69817.1"/>
    <property type="molecule type" value="Genomic_DNA"/>
</dbReference>
<keyword evidence="1" id="KW-1133">Transmembrane helix</keyword>
<protein>
    <submittedName>
        <fullName evidence="2">Uncharacterized protein</fullName>
    </submittedName>
</protein>
<comment type="caution">
    <text evidence="2">The sequence shown here is derived from an EMBL/GenBank/DDBJ whole genome shotgun (WGS) entry which is preliminary data.</text>
</comment>
<organism evidence="2 5">
    <name type="scientific">Macrostomum lignano</name>
    <dbReference type="NCBI Taxonomy" id="282301"/>
    <lineage>
        <taxon>Eukaryota</taxon>
        <taxon>Metazoa</taxon>
        <taxon>Spiralia</taxon>
        <taxon>Lophotrochozoa</taxon>
        <taxon>Platyhelminthes</taxon>
        <taxon>Rhabditophora</taxon>
        <taxon>Macrostomorpha</taxon>
        <taxon>Macrostomida</taxon>
        <taxon>Macrostomidae</taxon>
        <taxon>Macrostomum</taxon>
    </lineage>
</organism>